<dbReference type="AlphaFoldDB" id="A0A6A7Y4N2"/>
<dbReference type="EMBL" id="VWNA01000001">
    <property type="protein sequence ID" value="MQT12679.1"/>
    <property type="molecule type" value="Genomic_DNA"/>
</dbReference>
<dbReference type="Proteomes" id="UP000332515">
    <property type="component" value="Unassembled WGS sequence"/>
</dbReference>
<reference evidence="1 2" key="1">
    <citation type="submission" date="2019-09" db="EMBL/GenBank/DDBJ databases">
        <title>Segnochrobactrum spirostomi gen. nov., sp. nov., isolated from the ciliate Spirostomum cf. yagiui and description of a novel family, Segnochrobactraceae fam. nov. within the order Rhizobiales of the class Alphaproteobacteria.</title>
        <authorList>
            <person name="Akter S."/>
            <person name="Shazib S.U.A."/>
            <person name="Shin M.K."/>
        </authorList>
    </citation>
    <scope>NUCLEOTIDE SEQUENCE [LARGE SCALE GENOMIC DNA]</scope>
    <source>
        <strain evidence="1 2">Sp-1</strain>
    </source>
</reference>
<organism evidence="1 2">
    <name type="scientific">Segnochrobactrum spirostomi</name>
    <dbReference type="NCBI Taxonomy" id="2608987"/>
    <lineage>
        <taxon>Bacteria</taxon>
        <taxon>Pseudomonadati</taxon>
        <taxon>Pseudomonadota</taxon>
        <taxon>Alphaproteobacteria</taxon>
        <taxon>Hyphomicrobiales</taxon>
        <taxon>Segnochrobactraceae</taxon>
        <taxon>Segnochrobactrum</taxon>
    </lineage>
</organism>
<comment type="caution">
    <text evidence="1">The sequence shown here is derived from an EMBL/GenBank/DDBJ whole genome shotgun (WGS) entry which is preliminary data.</text>
</comment>
<evidence type="ECO:0000313" key="1">
    <source>
        <dbReference type="EMBL" id="MQT12679.1"/>
    </source>
</evidence>
<name>A0A6A7Y4N2_9HYPH</name>
<sequence>MNTFSQNIPLDDRTLNAVNGGTFQPFDLGPEIGAHTVEPLVMGGADPGWTPINTFPVGTGGTHAPFGNAPFPDTTVVGIPGTIFANG</sequence>
<proteinExistence type="predicted"/>
<dbReference type="RefSeq" id="WP_153479917.1">
    <property type="nucleotide sequence ID" value="NZ_VWNA01000001.1"/>
</dbReference>
<evidence type="ECO:0000313" key="2">
    <source>
        <dbReference type="Proteomes" id="UP000332515"/>
    </source>
</evidence>
<gene>
    <name evidence="1" type="ORF">F0357_08430</name>
</gene>
<protein>
    <submittedName>
        <fullName evidence="1">Uncharacterized protein</fullName>
    </submittedName>
</protein>
<keyword evidence="2" id="KW-1185">Reference proteome</keyword>
<accession>A0A6A7Y4N2</accession>